<evidence type="ECO:0000313" key="2">
    <source>
        <dbReference type="EMBL" id="GIO68993.1"/>
    </source>
</evidence>
<dbReference type="SUPFAM" id="SSF56112">
    <property type="entry name" value="Protein kinase-like (PK-like)"/>
    <property type="match status" value="1"/>
</dbReference>
<feature type="domain" description="Aminoglycoside phosphotransferase" evidence="1">
    <location>
        <begin position="25"/>
        <end position="252"/>
    </location>
</feature>
<dbReference type="PANTHER" id="PTHR41283">
    <property type="entry name" value="AMINOGLYCOSIDE PHOSPHOTRANSFERASE"/>
    <property type="match status" value="1"/>
</dbReference>
<dbReference type="InterPro" id="IPR011009">
    <property type="entry name" value="Kinase-like_dom_sf"/>
</dbReference>
<organism evidence="2 3">
    <name type="scientific">Paenibacillus cookii</name>
    <dbReference type="NCBI Taxonomy" id="157839"/>
    <lineage>
        <taxon>Bacteria</taxon>
        <taxon>Bacillati</taxon>
        <taxon>Bacillota</taxon>
        <taxon>Bacilli</taxon>
        <taxon>Bacillales</taxon>
        <taxon>Paenibacillaceae</taxon>
        <taxon>Paenibacillus</taxon>
    </lineage>
</organism>
<name>A0ABQ4M0P6_9BACL</name>
<dbReference type="RefSeq" id="WP_246537100.1">
    <property type="nucleotide sequence ID" value="NZ_BORW01000024.1"/>
</dbReference>
<evidence type="ECO:0000259" key="1">
    <source>
        <dbReference type="Pfam" id="PF01636"/>
    </source>
</evidence>
<comment type="caution">
    <text evidence="2">The sequence shown here is derived from an EMBL/GenBank/DDBJ whole genome shotgun (WGS) entry which is preliminary data.</text>
</comment>
<proteinExistence type="predicted"/>
<dbReference type="Pfam" id="PF01636">
    <property type="entry name" value="APH"/>
    <property type="match status" value="1"/>
</dbReference>
<dbReference type="PANTHER" id="PTHR41283:SF1">
    <property type="entry name" value="AMINOGLYCOSIDE PHOSPHOTRANSFERASE DOMAIN-CONTAINING PROTEIN"/>
    <property type="match status" value="1"/>
</dbReference>
<evidence type="ECO:0000313" key="3">
    <source>
        <dbReference type="Proteomes" id="UP000680638"/>
    </source>
</evidence>
<dbReference type="Gene3D" id="3.90.1200.10">
    <property type="match status" value="1"/>
</dbReference>
<accession>A0ABQ4M0P6</accession>
<dbReference type="Proteomes" id="UP000680638">
    <property type="component" value="Unassembled WGS sequence"/>
</dbReference>
<reference evidence="2 3" key="1">
    <citation type="submission" date="2021-03" db="EMBL/GenBank/DDBJ databases">
        <title>Antimicrobial resistance genes in bacteria isolated from Japanese honey, and their potential for conferring macrolide and lincosamide resistance in the American foulbrood pathogen Paenibacillus larvae.</title>
        <authorList>
            <person name="Okamoto M."/>
            <person name="Kumagai M."/>
            <person name="Kanamori H."/>
            <person name="Takamatsu D."/>
        </authorList>
    </citation>
    <scope>NUCLEOTIDE SEQUENCE [LARGE SCALE GENOMIC DNA]</scope>
    <source>
        <strain evidence="2 3">J21TS3</strain>
    </source>
</reference>
<keyword evidence="3" id="KW-1185">Reference proteome</keyword>
<dbReference type="InterPro" id="IPR002575">
    <property type="entry name" value="Aminoglycoside_PTrfase"/>
</dbReference>
<sequence length="311" mass="36141">MADEATELRARIERIPLLAGGEPKLIAKGFSEDRKYAVTKGDETFLLRVFELDRYPRKEMEFRALERMKQENVLCSRPLELGRWEEAQQGYMILTYIEGEEAAEAIQAFPDEIQYTIGLEAGAELLKIHRYEAPDTVGPWHERQTKKHGRNKEQYLNSGMRFRGDERLLAFVEEHLDAMKDRPNRFQHDDFHLANLVVKDGHLSGVIDFNRCDWGDPIHDFLKIGFFSADISAAFAVGQIHGYHQGREPDAEFWRLYSFYLAMNLAGSVAWTLKVYPEGLGDMLARIDRVLEDHRYFETTVPAWYANYTRK</sequence>
<protein>
    <submittedName>
        <fullName evidence="2">Aminoglycoside phosphotransferase</fullName>
    </submittedName>
</protein>
<dbReference type="EMBL" id="BORW01000024">
    <property type="protein sequence ID" value="GIO68993.1"/>
    <property type="molecule type" value="Genomic_DNA"/>
</dbReference>
<gene>
    <name evidence="2" type="ORF">J21TS3_38140</name>
</gene>